<dbReference type="Gene3D" id="3.90.1530.30">
    <property type="match status" value="1"/>
</dbReference>
<dbReference type="AlphaFoldDB" id="A0A174ZJL6"/>
<dbReference type="Proteomes" id="UP000095780">
    <property type="component" value="Unassembled WGS sequence"/>
</dbReference>
<accession>A0A174ZJL6</accession>
<dbReference type="InterPro" id="IPR036086">
    <property type="entry name" value="ParB/Sulfiredoxin_sf"/>
</dbReference>
<sequence>MAAGFSVKDALNKNSKAGIDESPRARFRTKDISIFKMYRNDMNFYSVEQIEELAGDILMYGLKQNLELVYAPCEMGEYRIVAGERRWEALKYLVSKGYKEFELATSKLTTPQDDDEEQVEIIIANAYRTKTVSDMIEEETRLKASLERMKAAGKKIKGYDLQSGRLREVISSMLHMSKTKVAQIEAVNNNLIPEWKEELKGERLTFSAAYELSGMTEDEQREALGKFTETGELTHKDVKDMKAEKATGQQVSESDTEAEIGMNPPETKAGDDYETPHPEGITSICYSCTEYETCNVKTGTCTSCDQYKNRTEAYKTDEQRYSEEQDAIDRETKKKLREMEQEEKMKNLPSDATGEIKSIRVSKEKFEEYTGEHRKPYMITKDDGFKVGNVVKLVVFAAGKATGETADMRITCKDDDITCSGLTDGWCVIGLVAEKEE</sequence>
<reference evidence="3 4" key="1">
    <citation type="submission" date="2015-09" db="EMBL/GenBank/DDBJ databases">
        <authorList>
            <consortium name="Pathogen Informatics"/>
        </authorList>
    </citation>
    <scope>NUCLEOTIDE SEQUENCE [LARGE SCALE GENOMIC DNA]</scope>
    <source>
        <strain evidence="3 4">2789STDY5834878</strain>
    </source>
</reference>
<organism evidence="3 4">
    <name type="scientific">Lachnospira eligens</name>
    <dbReference type="NCBI Taxonomy" id="39485"/>
    <lineage>
        <taxon>Bacteria</taxon>
        <taxon>Bacillati</taxon>
        <taxon>Bacillota</taxon>
        <taxon>Clostridia</taxon>
        <taxon>Lachnospirales</taxon>
        <taxon>Lachnospiraceae</taxon>
        <taxon>Lachnospira</taxon>
    </lineage>
</organism>
<feature type="region of interest" description="Disordered" evidence="1">
    <location>
        <begin position="243"/>
        <end position="274"/>
    </location>
</feature>
<dbReference type="Pfam" id="PF02195">
    <property type="entry name" value="ParB_N"/>
    <property type="match status" value="1"/>
</dbReference>
<protein>
    <submittedName>
        <fullName evidence="3">ParB-like nuclease domain</fullName>
    </submittedName>
</protein>
<dbReference type="RefSeq" id="WP_055287230.1">
    <property type="nucleotide sequence ID" value="NZ_CABIXW010000004.1"/>
</dbReference>
<evidence type="ECO:0000256" key="1">
    <source>
        <dbReference type="SAM" id="MobiDB-lite"/>
    </source>
</evidence>
<dbReference type="SUPFAM" id="SSF110849">
    <property type="entry name" value="ParB/Sulfiredoxin"/>
    <property type="match status" value="1"/>
</dbReference>
<gene>
    <name evidence="3" type="ORF">ERS852492_01748</name>
</gene>
<name>A0A174ZJL6_9FIRM</name>
<feature type="domain" description="ParB-like N-terminal" evidence="2">
    <location>
        <begin position="44"/>
        <end position="93"/>
    </location>
</feature>
<evidence type="ECO:0000313" key="4">
    <source>
        <dbReference type="Proteomes" id="UP000095780"/>
    </source>
</evidence>
<evidence type="ECO:0000259" key="2">
    <source>
        <dbReference type="Pfam" id="PF02195"/>
    </source>
</evidence>
<evidence type="ECO:0000313" key="3">
    <source>
        <dbReference type="EMBL" id="CUQ85977.1"/>
    </source>
</evidence>
<dbReference type="InterPro" id="IPR003115">
    <property type="entry name" value="ParB_N"/>
</dbReference>
<proteinExistence type="predicted"/>
<dbReference type="Gene3D" id="1.10.10.2830">
    <property type="match status" value="1"/>
</dbReference>
<dbReference type="EMBL" id="CZBV01000004">
    <property type="protein sequence ID" value="CUQ85977.1"/>
    <property type="molecule type" value="Genomic_DNA"/>
</dbReference>